<evidence type="ECO:0000256" key="9">
    <source>
        <dbReference type="SAM" id="Phobius"/>
    </source>
</evidence>
<evidence type="ECO:0000256" key="3">
    <source>
        <dbReference type="ARBA" id="ARBA00022454"/>
    </source>
</evidence>
<dbReference type="PANTHER" id="PTHR46267:SF15">
    <property type="entry name" value="WINGED HELIX-TURN-HELIX TRANSCRIPTION REPRESSOR DNA-BINDING PROTEIN-RELATED"/>
    <property type="match status" value="1"/>
</dbReference>
<keyword evidence="13" id="KW-1185">Reference proteome</keyword>
<evidence type="ECO:0000256" key="8">
    <source>
        <dbReference type="SAM" id="MobiDB-lite"/>
    </source>
</evidence>
<keyword evidence="9" id="KW-1133">Transmembrane helix</keyword>
<evidence type="ECO:0000256" key="2">
    <source>
        <dbReference type="ARBA" id="ARBA00004604"/>
    </source>
</evidence>
<dbReference type="InterPro" id="IPR044597">
    <property type="entry name" value="SMH1-6"/>
</dbReference>
<dbReference type="Pfam" id="PF00249">
    <property type="entry name" value="Myb_DNA-binding"/>
    <property type="match status" value="1"/>
</dbReference>
<protein>
    <submittedName>
        <fullName evidence="12">Uncharacterized protein</fullName>
    </submittedName>
</protein>
<dbReference type="InterPro" id="IPR017930">
    <property type="entry name" value="Myb_dom"/>
</dbReference>
<comment type="caution">
    <text evidence="12">The sequence shown here is derived from an EMBL/GenBank/DDBJ whole genome shotgun (WGS) entry which is preliminary data.</text>
</comment>
<feature type="transmembrane region" description="Helical" evidence="9">
    <location>
        <begin position="100"/>
        <end position="122"/>
    </location>
</feature>
<evidence type="ECO:0000259" key="10">
    <source>
        <dbReference type="PROSITE" id="PS50090"/>
    </source>
</evidence>
<keyword evidence="9" id="KW-0812">Transmembrane</keyword>
<evidence type="ECO:0000256" key="6">
    <source>
        <dbReference type="ARBA" id="ARBA00023163"/>
    </source>
</evidence>
<keyword evidence="7" id="KW-0539">Nucleus</keyword>
<dbReference type="PROSITE" id="PS50090">
    <property type="entry name" value="MYB_LIKE"/>
    <property type="match status" value="1"/>
</dbReference>
<evidence type="ECO:0000256" key="7">
    <source>
        <dbReference type="ARBA" id="ARBA00023242"/>
    </source>
</evidence>
<dbReference type="InterPro" id="IPR009057">
    <property type="entry name" value="Homeodomain-like_sf"/>
</dbReference>
<evidence type="ECO:0000256" key="4">
    <source>
        <dbReference type="ARBA" id="ARBA00023015"/>
    </source>
</evidence>
<feature type="region of interest" description="Disordered" evidence="8">
    <location>
        <begin position="60"/>
        <end position="88"/>
    </location>
</feature>
<keyword evidence="9" id="KW-0472">Membrane</keyword>
<dbReference type="Proteomes" id="UP000660262">
    <property type="component" value="Unassembled WGS sequence"/>
</dbReference>
<evidence type="ECO:0000313" key="12">
    <source>
        <dbReference type="EMBL" id="GHP04623.1"/>
    </source>
</evidence>
<dbReference type="GO" id="GO:0005730">
    <property type="term" value="C:nucleolus"/>
    <property type="evidence" value="ECO:0007669"/>
    <property type="project" value="UniProtKB-SubCell"/>
</dbReference>
<dbReference type="InterPro" id="IPR001005">
    <property type="entry name" value="SANT/Myb"/>
</dbReference>
<feature type="domain" description="HTH myb-type" evidence="11">
    <location>
        <begin position="1"/>
        <end position="61"/>
    </location>
</feature>
<comment type="subcellular location">
    <subcellularLocation>
        <location evidence="1">Chromosome</location>
    </subcellularLocation>
    <subcellularLocation>
        <location evidence="2">Nucleus</location>
        <location evidence="2">Nucleolus</location>
    </subcellularLocation>
</comment>
<dbReference type="AlphaFoldDB" id="A0A830HDP0"/>
<keyword evidence="3" id="KW-0158">Chromosome</keyword>
<evidence type="ECO:0000259" key="11">
    <source>
        <dbReference type="PROSITE" id="PS51294"/>
    </source>
</evidence>
<evidence type="ECO:0000313" key="13">
    <source>
        <dbReference type="Proteomes" id="UP000660262"/>
    </source>
</evidence>
<sequence length="369" mass="39894">MGATKVKWSREEEDALREGVRKYGLGKWRAIQKDPEFERRLVNRTNVDLKDKWRNMSAAAQEGPTTLPELPANPAPVPKSPRGKRAANGAALPLPRRCAWLVHVYAHFPVAVLLAHVCIVLLPHCLHFANNHLLQFTGETMVSERAGQWARWFDSGALPCVMSRSHITSIVASHDAYAVIDALTHSEDRRVAGHPPKATALLLTARTANDANEAFKNAPLLAFPDCALVDCVLAYDVQQSSASSSDLQGAVVDHLSRCKGGGAVIVHLGTGENVAELVPTLLPLLGESGSFEHPTRGGAVGVRDAVVVLVLQHTDSDDASDDERDSQAKVALERAALGQVATASRREAARALRRRVDATVRASAKLIDR</sequence>
<dbReference type="PROSITE" id="PS51294">
    <property type="entry name" value="HTH_MYB"/>
    <property type="match status" value="1"/>
</dbReference>
<dbReference type="FunFam" id="1.10.10.60:FF:000168">
    <property type="entry name" value="Telomere repeat-binding factor 1"/>
    <property type="match status" value="1"/>
</dbReference>
<reference evidence="12" key="1">
    <citation type="submission" date="2020-10" db="EMBL/GenBank/DDBJ databases">
        <title>Unveiling of a novel bifunctional photoreceptor, Dualchrome1, isolated from a cosmopolitan green alga.</title>
        <authorList>
            <person name="Suzuki S."/>
            <person name="Kawachi M."/>
        </authorList>
    </citation>
    <scope>NUCLEOTIDE SEQUENCE</scope>
    <source>
        <strain evidence="12">NIES 2893</strain>
    </source>
</reference>
<dbReference type="OrthoDB" id="608866at2759"/>
<keyword evidence="5" id="KW-0238">DNA-binding</keyword>
<accession>A0A830HDP0</accession>
<evidence type="ECO:0000256" key="5">
    <source>
        <dbReference type="ARBA" id="ARBA00023125"/>
    </source>
</evidence>
<dbReference type="EMBL" id="BNJQ01000008">
    <property type="protein sequence ID" value="GHP04623.1"/>
    <property type="molecule type" value="Genomic_DNA"/>
</dbReference>
<feature type="domain" description="Myb-like" evidence="10">
    <location>
        <begin position="1"/>
        <end position="57"/>
    </location>
</feature>
<keyword evidence="6" id="KW-0804">Transcription</keyword>
<evidence type="ECO:0000256" key="1">
    <source>
        <dbReference type="ARBA" id="ARBA00004286"/>
    </source>
</evidence>
<dbReference type="GO" id="GO:0003691">
    <property type="term" value="F:double-stranded telomeric DNA binding"/>
    <property type="evidence" value="ECO:0007669"/>
    <property type="project" value="InterPro"/>
</dbReference>
<name>A0A830HDP0_9CHLO</name>
<keyword evidence="4" id="KW-0805">Transcription regulation</keyword>
<dbReference type="PANTHER" id="PTHR46267">
    <property type="entry name" value="SINGLE MYB HISTONE 4"/>
    <property type="match status" value="1"/>
</dbReference>
<dbReference type="Gene3D" id="1.10.246.220">
    <property type="match status" value="1"/>
</dbReference>
<gene>
    <name evidence="12" type="ORF">PPROV_000337700</name>
</gene>
<dbReference type="SUPFAM" id="SSF46689">
    <property type="entry name" value="Homeodomain-like"/>
    <property type="match status" value="1"/>
</dbReference>
<dbReference type="CDD" id="cd11660">
    <property type="entry name" value="SANT_TRF"/>
    <property type="match status" value="1"/>
</dbReference>
<dbReference type="GO" id="GO:0005694">
    <property type="term" value="C:chromosome"/>
    <property type="evidence" value="ECO:0007669"/>
    <property type="project" value="UniProtKB-SubCell"/>
</dbReference>
<dbReference type="SMART" id="SM00717">
    <property type="entry name" value="SANT"/>
    <property type="match status" value="1"/>
</dbReference>
<organism evidence="12 13">
    <name type="scientific">Pycnococcus provasolii</name>
    <dbReference type="NCBI Taxonomy" id="41880"/>
    <lineage>
        <taxon>Eukaryota</taxon>
        <taxon>Viridiplantae</taxon>
        <taxon>Chlorophyta</taxon>
        <taxon>Pseudoscourfieldiophyceae</taxon>
        <taxon>Pseudoscourfieldiales</taxon>
        <taxon>Pycnococcaceae</taxon>
        <taxon>Pycnococcus</taxon>
    </lineage>
</organism>
<proteinExistence type="predicted"/>